<dbReference type="PROSITE" id="PS00517">
    <property type="entry name" value="RNASE_3_1"/>
    <property type="match status" value="3"/>
</dbReference>
<feature type="domain" description="RNase III" evidence="9">
    <location>
        <begin position="1181"/>
        <end position="1362"/>
    </location>
</feature>
<reference evidence="10" key="1">
    <citation type="submission" date="2022-06" db="EMBL/GenBank/DDBJ databases">
        <authorList>
            <person name="Berger JAMES D."/>
            <person name="Berger JAMES D."/>
        </authorList>
    </citation>
    <scope>NUCLEOTIDE SEQUENCE [LARGE SCALE GENOMIC DNA]</scope>
</reference>
<dbReference type="PROSITE" id="PS50137">
    <property type="entry name" value="DS_RBD"/>
    <property type="match status" value="1"/>
</dbReference>
<dbReference type="InterPro" id="IPR014720">
    <property type="entry name" value="dsRBD_dom"/>
</dbReference>
<keyword evidence="3" id="KW-0255">Endonuclease</keyword>
<evidence type="ECO:0000256" key="5">
    <source>
        <dbReference type="ARBA" id="ARBA00022884"/>
    </source>
</evidence>
<evidence type="ECO:0000259" key="8">
    <source>
        <dbReference type="PROSITE" id="PS50137"/>
    </source>
</evidence>
<name>A0AA85FGG9_9TREM</name>
<feature type="domain" description="DRBM" evidence="8">
    <location>
        <begin position="1632"/>
        <end position="1706"/>
    </location>
</feature>
<dbReference type="GO" id="GO:0003723">
    <property type="term" value="F:RNA binding"/>
    <property type="evidence" value="ECO:0007669"/>
    <property type="project" value="UniProtKB-UniRule"/>
</dbReference>
<evidence type="ECO:0000256" key="4">
    <source>
        <dbReference type="ARBA" id="ARBA00022801"/>
    </source>
</evidence>
<dbReference type="Pfam" id="PF26050">
    <property type="entry name" value="Helical_CED_Drosha"/>
    <property type="match status" value="1"/>
</dbReference>
<feature type="region of interest" description="Disordered" evidence="7">
    <location>
        <begin position="1518"/>
        <end position="1538"/>
    </location>
</feature>
<evidence type="ECO:0000313" key="10">
    <source>
        <dbReference type="Proteomes" id="UP000050792"/>
    </source>
</evidence>
<keyword evidence="5 6" id="KW-0694">RNA-binding</keyword>
<dbReference type="Gene3D" id="1.10.1520.10">
    <property type="entry name" value="Ribonuclease III domain"/>
    <property type="match status" value="3"/>
</dbReference>
<dbReference type="HAMAP" id="MF_00104">
    <property type="entry name" value="RNase_III"/>
    <property type="match status" value="1"/>
</dbReference>
<dbReference type="PANTHER" id="PTHR11207:SF0">
    <property type="entry name" value="RIBONUCLEASE 3"/>
    <property type="match status" value="1"/>
</dbReference>
<feature type="compositionally biased region" description="Low complexity" evidence="7">
    <location>
        <begin position="1523"/>
        <end position="1538"/>
    </location>
</feature>
<feature type="domain" description="RNase III" evidence="9">
    <location>
        <begin position="79"/>
        <end position="260"/>
    </location>
</feature>
<dbReference type="SUPFAM" id="SSF69065">
    <property type="entry name" value="RNase III domain-like"/>
    <property type="match status" value="3"/>
</dbReference>
<dbReference type="InterPro" id="IPR044442">
    <property type="entry name" value="RNAse_III_DSRM__animal"/>
</dbReference>
<dbReference type="PROSITE" id="PS50142">
    <property type="entry name" value="RNASE_3_2"/>
    <property type="match status" value="3"/>
</dbReference>
<dbReference type="SMART" id="SM00535">
    <property type="entry name" value="RIBOc"/>
    <property type="match status" value="3"/>
</dbReference>
<evidence type="ECO:0000259" key="9">
    <source>
        <dbReference type="PROSITE" id="PS50142"/>
    </source>
</evidence>
<dbReference type="Gene3D" id="3.30.160.20">
    <property type="match status" value="1"/>
</dbReference>
<comment type="similarity">
    <text evidence="1">Belongs to the ribonuclease III family.</text>
</comment>
<feature type="compositionally biased region" description="Low complexity" evidence="7">
    <location>
        <begin position="1564"/>
        <end position="1582"/>
    </location>
</feature>
<feature type="region of interest" description="Disordered" evidence="7">
    <location>
        <begin position="1557"/>
        <end position="1582"/>
    </location>
</feature>
<evidence type="ECO:0000256" key="3">
    <source>
        <dbReference type="ARBA" id="ARBA00022759"/>
    </source>
</evidence>
<reference evidence="11" key="2">
    <citation type="submission" date="2023-11" db="UniProtKB">
        <authorList>
            <consortium name="WormBaseParasite"/>
        </authorList>
    </citation>
    <scope>IDENTIFICATION</scope>
</reference>
<dbReference type="GO" id="GO:0070877">
    <property type="term" value="C:microprocessor complex"/>
    <property type="evidence" value="ECO:0007669"/>
    <property type="project" value="TreeGrafter"/>
</dbReference>
<feature type="region of interest" description="Disordered" evidence="7">
    <location>
        <begin position="694"/>
        <end position="715"/>
    </location>
</feature>
<evidence type="ECO:0000256" key="7">
    <source>
        <dbReference type="SAM" id="MobiDB-lite"/>
    </source>
</evidence>
<evidence type="ECO:0000256" key="2">
    <source>
        <dbReference type="ARBA" id="ARBA00022722"/>
    </source>
</evidence>
<feature type="compositionally biased region" description="Acidic residues" evidence="7">
    <location>
        <begin position="1910"/>
        <end position="1923"/>
    </location>
</feature>
<dbReference type="GO" id="GO:0004525">
    <property type="term" value="F:ribonuclease III activity"/>
    <property type="evidence" value="ECO:0007669"/>
    <property type="project" value="InterPro"/>
</dbReference>
<keyword evidence="4" id="KW-0378">Hydrolase</keyword>
<keyword evidence="2" id="KW-0540">Nuclease</keyword>
<dbReference type="CDD" id="cd00593">
    <property type="entry name" value="RIBOc"/>
    <property type="match status" value="3"/>
</dbReference>
<dbReference type="InterPro" id="IPR058938">
    <property type="entry name" value="Helical_CED_Drosha"/>
</dbReference>
<keyword evidence="10" id="KW-1185">Reference proteome</keyword>
<dbReference type="CDD" id="cd19877">
    <property type="entry name" value="DSRM_RNAse_III_meta_like"/>
    <property type="match status" value="1"/>
</dbReference>
<proteinExistence type="inferred from homology"/>
<dbReference type="GO" id="GO:0006364">
    <property type="term" value="P:rRNA processing"/>
    <property type="evidence" value="ECO:0007669"/>
    <property type="project" value="InterPro"/>
</dbReference>
<dbReference type="PANTHER" id="PTHR11207">
    <property type="entry name" value="RIBONUCLEASE III"/>
    <property type="match status" value="1"/>
</dbReference>
<dbReference type="Pfam" id="PF00035">
    <property type="entry name" value="dsrm"/>
    <property type="match status" value="1"/>
</dbReference>
<feature type="compositionally biased region" description="Polar residues" evidence="7">
    <location>
        <begin position="1848"/>
        <end position="1858"/>
    </location>
</feature>
<feature type="compositionally biased region" description="Polar residues" evidence="7">
    <location>
        <begin position="542"/>
        <end position="554"/>
    </location>
</feature>
<evidence type="ECO:0000256" key="6">
    <source>
        <dbReference type="PROSITE-ProRule" id="PRU00266"/>
    </source>
</evidence>
<dbReference type="SMART" id="SM00358">
    <property type="entry name" value="DSRM"/>
    <property type="match status" value="1"/>
</dbReference>
<feature type="region of interest" description="Disordered" evidence="7">
    <location>
        <begin position="616"/>
        <end position="669"/>
    </location>
</feature>
<dbReference type="GO" id="GO:0031054">
    <property type="term" value="P:pre-miRNA processing"/>
    <property type="evidence" value="ECO:0007669"/>
    <property type="project" value="InterPro"/>
</dbReference>
<evidence type="ECO:0000256" key="1">
    <source>
        <dbReference type="ARBA" id="ARBA00010183"/>
    </source>
</evidence>
<protein>
    <submittedName>
        <fullName evidence="11">Uncharacterized protein</fullName>
    </submittedName>
</protein>
<feature type="domain" description="RNase III" evidence="9">
    <location>
        <begin position="1414"/>
        <end position="1605"/>
    </location>
</feature>
<feature type="compositionally biased region" description="Basic residues" evidence="7">
    <location>
        <begin position="638"/>
        <end position="651"/>
    </location>
</feature>
<dbReference type="InterPro" id="IPR000999">
    <property type="entry name" value="RNase_III_dom"/>
</dbReference>
<dbReference type="SUPFAM" id="SSF54768">
    <property type="entry name" value="dsRNA-binding domain-like"/>
    <property type="match status" value="1"/>
</dbReference>
<feature type="region of interest" description="Disordered" evidence="7">
    <location>
        <begin position="542"/>
        <end position="566"/>
    </location>
</feature>
<dbReference type="WBParaSite" id="SRDH1_47110.1">
    <property type="protein sequence ID" value="SRDH1_47110.1"/>
    <property type="gene ID" value="SRDH1_47110"/>
</dbReference>
<dbReference type="GO" id="GO:0031053">
    <property type="term" value="P:primary miRNA processing"/>
    <property type="evidence" value="ECO:0007669"/>
    <property type="project" value="TreeGrafter"/>
</dbReference>
<accession>A0AA85FGG9</accession>
<feature type="compositionally biased region" description="Low complexity" evidence="7">
    <location>
        <begin position="555"/>
        <end position="566"/>
    </location>
</feature>
<feature type="region of interest" description="Disordered" evidence="7">
    <location>
        <begin position="1898"/>
        <end position="1923"/>
    </location>
</feature>
<dbReference type="Pfam" id="PF00636">
    <property type="entry name" value="Ribonuclease_3"/>
    <property type="match status" value="3"/>
</dbReference>
<evidence type="ECO:0000313" key="11">
    <source>
        <dbReference type="WBParaSite" id="SRDH1_47110.1"/>
    </source>
</evidence>
<feature type="region of interest" description="Disordered" evidence="7">
    <location>
        <begin position="1840"/>
        <end position="1859"/>
    </location>
</feature>
<sequence>MYLSTDNKINGPIKNSRISTGLRVLKIYMGNAAHEVHRREITVEISCEGFYRTGMRPDIPQYALNLVSLIAHLRFHKSLESLENRLGYTFNDKSLLHQSLTHPSYRRTNFGTNQDHFQNSLVSCGPRILEYGDKLELYKAWRKKGLTKMIQVMSFLPKMHEERSNIYGNERLEFLGDAVVEVISSIHLFFMFPELSEGHLDAYRQAIVQNQHLAELAVRLGIHKYLLYTHSVDFCYDSTFIYARSDAFEALMAAITLDAGLDIVDRIFGAVLFGDDERIHRVWVQIPLHPLQSQCPEGDRSWATKVPMLKMTGSRFPLDKRIIYISPKDLSSLPTDGPIYVLSTTENPEPDPLASCSSTLFGAPSQNPSSITCSTFGSASTSSTNSSNYYNNTLVPYPVPYHANIPYPPSVVSTNLIPPYGFCPPLQLPPFVGSQPVSWVTSAFQNHTLYPPSANVFAASGQYIHPYQNFPTFQSNVPSTSYFQTFNPYKPPPPLSLPQVTSKPSNTVLINSSTAVTNNNTVTCVASTMNTNNTINSCAFSRSNEENGSSEPINSKSGSTSSSKQSHPLRYTKLIYASEPDYFAFDSSTGSYVATRQFIDLEDRFENEVVARRHRVTLNDPVRQPPERPTLSDSEHRRNSRASHHRSKKSTHKSDTVNSMFDNNSDNDDDYLAVISDNTETSKEFCLPTESKNKNLSIDHTKHSKSSSSNSHRHLRKNEVNNYESICTSNNSNNTNNNSILNSDCHTVNGHSIGQRSIRQQREVAYKIEHPNRLHPDIWHNEANEFNDGPACSCKPKYRIGPLHNQYEGEQPIPLCIPESNNRDRLYHYRVIISPTTNFVQPIPSKITHNEHDYLFDGFSLFMHYKLDKPPPCQVLRFNLLYDIFPIEEEFPQYFTVRSLDLLTQYVFIELLELLDLNWKPYGAKESCSVIHLMPRFIRILSNTTITTNDNFSITTTATTTNNGISVDNGKEHNVELNKSVVCVNNSDNNTVIGELLPVHVIMRHWLKEALTPVINMMELSSIQHMTTIEWSNHIANLRGTLACFPGKKPSTIRIDQLDRQSVTGQSNQTILIYPLIVHMTYTPMKLSLTREPKYKCVLKNFMKLQYLMMNKPRISTSDRVQLVQLASELEEMEHSGVHRREITVEISCEGFYRTGMRPDIPQYALNLVSLIAHLRFHKSLESLENRLGYTFNDKSLLHQSLTHPSYRRTNFGTNQDHFQNSLVSCGPRILEYGDKLELYKAWRKKGLTKMIQVMSFLPKMHEERSNIYGNERLEFLGDAVVEVISSIHLFFMFPELSEGHLDAYRQAIVQNQHLAELAVRLGIHKYLLYTHSVDFCYDSTFIYARSDAFEALMAAITLDAGLDIVDRIFGAVLFGDDERIHRVWVQIPLHPLQSQCPEGDRSWATKVPMLKKLCTLEDTLGIKFKHLRVLARAMTIRKTGFNFYTLGDNQRLEFLGDSLLKYVSTDYLFRHFPRHHEGHLSLLKNSLVNKYTQASVCSELGLEHYVIRREDNSMHKYDGKINNNNNTTNNNTSKHSNSSLNTTYISCQSSNILKSKQNKKGGQKQVINSDRNKNDNCNNSQNQNVKYRADLLEAFIGALFVDKDLAWVERFCQICFWPRLVEFILKQEWNDAKSKLQQCCLTFRSLNEDPEIAHYKVLEHSGPTNQRVYRVGVYFRSQRLATGEGRSVQQAQMEAAKKALELHQDTFRQLDFQRSVISKRYKQPYINKILDQVQNWDEQLVDYFISDKPTSTTIMSTLTSNTTITNDNNTPINTDKMSNSGNRTMKRSFLSNHNNDTNSEELLLLYSSAKRRCFDKNISNQDSCTYEKTSYLSSVSSTSRFDTSPSICLSSQTSTNDSGEDGVAIIDIKTERLNTVKDIEKKNEELFAVFDNNDKNSHDNNVVENNREENDEEEEGEIIEDDDDDCCDDITNEKYCKCKLFLK</sequence>
<dbReference type="InterPro" id="IPR011907">
    <property type="entry name" value="RNase_III"/>
</dbReference>
<organism evidence="10 11">
    <name type="scientific">Schistosoma rodhaini</name>
    <dbReference type="NCBI Taxonomy" id="6188"/>
    <lineage>
        <taxon>Eukaryota</taxon>
        <taxon>Metazoa</taxon>
        <taxon>Spiralia</taxon>
        <taxon>Lophotrochozoa</taxon>
        <taxon>Platyhelminthes</taxon>
        <taxon>Trematoda</taxon>
        <taxon>Digenea</taxon>
        <taxon>Strigeidida</taxon>
        <taxon>Schistosomatoidea</taxon>
        <taxon>Schistosomatidae</taxon>
        <taxon>Schistosoma</taxon>
    </lineage>
</organism>
<dbReference type="InterPro" id="IPR036389">
    <property type="entry name" value="RNase_III_sf"/>
</dbReference>
<dbReference type="Proteomes" id="UP000050792">
    <property type="component" value="Unassembled WGS sequence"/>
</dbReference>